<gene>
    <name evidence="1" type="ORF">LX32DRAFT_277712</name>
</gene>
<proteinExistence type="predicted"/>
<comment type="caution">
    <text evidence="1">The sequence shown here is derived from an EMBL/GenBank/DDBJ whole genome shotgun (WGS) entry which is preliminary data.</text>
</comment>
<organism evidence="1 2">
    <name type="scientific">Colletotrichum zoysiae</name>
    <dbReference type="NCBI Taxonomy" id="1216348"/>
    <lineage>
        <taxon>Eukaryota</taxon>
        <taxon>Fungi</taxon>
        <taxon>Dikarya</taxon>
        <taxon>Ascomycota</taxon>
        <taxon>Pezizomycotina</taxon>
        <taxon>Sordariomycetes</taxon>
        <taxon>Hypocreomycetidae</taxon>
        <taxon>Glomerellales</taxon>
        <taxon>Glomerellaceae</taxon>
        <taxon>Colletotrichum</taxon>
        <taxon>Colletotrichum graminicola species complex</taxon>
    </lineage>
</organism>
<sequence length="134" mass="15022">MGRTEGEGIPRDDARCPPQRVSYALCLHVTRTARFLWWGLAFARQSSLSIKPSRAHLDEKKKRQDTCIPVPVSAFLSLFCPLVNIHCLIATHMSYSALRTPTDIALRLDTSPDAIRRYHHARRVSPVPATDTSG</sequence>
<reference evidence="1" key="1">
    <citation type="submission" date="2021-06" db="EMBL/GenBank/DDBJ databases">
        <title>Comparative genomics, transcriptomics and evolutionary studies reveal genomic signatures of adaptation to plant cell wall in hemibiotrophic fungi.</title>
        <authorList>
            <consortium name="DOE Joint Genome Institute"/>
            <person name="Baroncelli R."/>
            <person name="Diaz J.F."/>
            <person name="Benocci T."/>
            <person name="Peng M."/>
            <person name="Battaglia E."/>
            <person name="Haridas S."/>
            <person name="Andreopoulos W."/>
            <person name="Labutti K."/>
            <person name="Pangilinan J."/>
            <person name="Floch G.L."/>
            <person name="Makela M.R."/>
            <person name="Henrissat B."/>
            <person name="Grigoriev I.V."/>
            <person name="Crouch J.A."/>
            <person name="De Vries R.P."/>
            <person name="Sukno S.A."/>
            <person name="Thon M.R."/>
        </authorList>
    </citation>
    <scope>NUCLEOTIDE SEQUENCE</scope>
    <source>
        <strain evidence="1">MAFF235873</strain>
    </source>
</reference>
<protein>
    <submittedName>
        <fullName evidence="1">Uncharacterized protein</fullName>
    </submittedName>
</protein>
<accession>A0AAD9LWQ1</accession>
<evidence type="ECO:0000313" key="1">
    <source>
        <dbReference type="EMBL" id="KAK2021073.1"/>
    </source>
</evidence>
<evidence type="ECO:0000313" key="2">
    <source>
        <dbReference type="Proteomes" id="UP001232148"/>
    </source>
</evidence>
<name>A0AAD9LWQ1_9PEZI</name>
<dbReference type="AlphaFoldDB" id="A0AAD9LWQ1"/>
<dbReference type="Proteomes" id="UP001232148">
    <property type="component" value="Unassembled WGS sequence"/>
</dbReference>
<dbReference type="EMBL" id="MU843140">
    <property type="protein sequence ID" value="KAK2021073.1"/>
    <property type="molecule type" value="Genomic_DNA"/>
</dbReference>
<keyword evidence="2" id="KW-1185">Reference proteome</keyword>